<dbReference type="Gene3D" id="3.30.420.10">
    <property type="entry name" value="Ribonuclease H-like superfamily/Ribonuclease H"/>
    <property type="match status" value="1"/>
</dbReference>
<dbReference type="EMBL" id="GG687384">
    <property type="protein sequence ID" value="EEQ97189.1"/>
    <property type="molecule type" value="Genomic_DNA"/>
</dbReference>
<dbReference type="GO" id="GO:0071038">
    <property type="term" value="P:TRAMP-dependent tRNA surveillance pathway"/>
    <property type="evidence" value="ECO:0007669"/>
    <property type="project" value="TreeGrafter"/>
</dbReference>
<dbReference type="RefSeq" id="XP_002764472.1">
    <property type="nucleotide sequence ID" value="XM_002764426.1"/>
</dbReference>
<accession>C5M1F4</accession>
<evidence type="ECO:0000256" key="2">
    <source>
        <dbReference type="SAM" id="MobiDB-lite"/>
    </source>
</evidence>
<reference evidence="4 5" key="1">
    <citation type="submission" date="2008-07" db="EMBL/GenBank/DDBJ databases">
        <authorList>
            <person name="El-Sayed N."/>
            <person name="Caler E."/>
            <person name="Inman J."/>
            <person name="Amedeo P."/>
            <person name="Hass B."/>
            <person name="Wortman J."/>
        </authorList>
    </citation>
    <scope>NUCLEOTIDE SEQUENCE [LARGE SCALE GENOMIC DNA]</scope>
    <source>
        <strain evidence="5">ATCC 50983 / TXsc</strain>
    </source>
</reference>
<protein>
    <recommendedName>
        <fullName evidence="3">3'-5' exonuclease domain-containing protein</fullName>
    </recommendedName>
</protein>
<dbReference type="GeneID" id="9054247"/>
<dbReference type="PANTHER" id="PTHR12124">
    <property type="entry name" value="POLYMYOSITIS/SCLERODERMA AUTOANTIGEN-RELATED"/>
    <property type="match status" value="1"/>
</dbReference>
<dbReference type="SUPFAM" id="SSF53098">
    <property type="entry name" value="Ribonuclease H-like"/>
    <property type="match status" value="1"/>
</dbReference>
<feature type="coiled-coil region" evidence="1">
    <location>
        <begin position="115"/>
        <end position="234"/>
    </location>
</feature>
<dbReference type="Proteomes" id="UP000007800">
    <property type="component" value="Unassembled WGS sequence"/>
</dbReference>
<keyword evidence="1" id="KW-0175">Coiled coil</keyword>
<dbReference type="GO" id="GO:0071037">
    <property type="term" value="P:nuclear polyadenylation-dependent snRNA catabolic process"/>
    <property type="evidence" value="ECO:0007669"/>
    <property type="project" value="TreeGrafter"/>
</dbReference>
<dbReference type="AlphaFoldDB" id="C5M1F4"/>
<dbReference type="GO" id="GO:0071035">
    <property type="term" value="P:nuclear polyadenylation-dependent rRNA catabolic process"/>
    <property type="evidence" value="ECO:0007669"/>
    <property type="project" value="TreeGrafter"/>
</dbReference>
<dbReference type="OrthoDB" id="2250022at2759"/>
<feature type="region of interest" description="Disordered" evidence="2">
    <location>
        <begin position="52"/>
        <end position="73"/>
    </location>
</feature>
<dbReference type="GO" id="GO:0005730">
    <property type="term" value="C:nucleolus"/>
    <property type="evidence" value="ECO:0007669"/>
    <property type="project" value="TreeGrafter"/>
</dbReference>
<dbReference type="OMA" id="NVYKQQV"/>
<dbReference type="GO" id="GO:0071044">
    <property type="term" value="P:histone mRNA catabolic process"/>
    <property type="evidence" value="ECO:0007669"/>
    <property type="project" value="TreeGrafter"/>
</dbReference>
<evidence type="ECO:0000313" key="5">
    <source>
        <dbReference type="Proteomes" id="UP000007800"/>
    </source>
</evidence>
<dbReference type="InterPro" id="IPR002562">
    <property type="entry name" value="3'-5'_exonuclease_dom"/>
</dbReference>
<dbReference type="InParanoid" id="C5M1F4"/>
<dbReference type="SMART" id="SM00474">
    <property type="entry name" value="35EXOc"/>
    <property type="match status" value="1"/>
</dbReference>
<evidence type="ECO:0000259" key="3">
    <source>
        <dbReference type="SMART" id="SM00474"/>
    </source>
</evidence>
<dbReference type="Gene3D" id="1.20.1170.10">
    <property type="match status" value="1"/>
</dbReference>
<organism evidence="5">
    <name type="scientific">Perkinsus marinus (strain ATCC 50983 / TXsc)</name>
    <dbReference type="NCBI Taxonomy" id="423536"/>
    <lineage>
        <taxon>Eukaryota</taxon>
        <taxon>Sar</taxon>
        <taxon>Alveolata</taxon>
        <taxon>Perkinsozoa</taxon>
        <taxon>Perkinsea</taxon>
        <taxon>Perkinsida</taxon>
        <taxon>Perkinsidae</taxon>
        <taxon>Perkinsus</taxon>
    </lineage>
</organism>
<proteinExistence type="predicted"/>
<dbReference type="InterPro" id="IPR012337">
    <property type="entry name" value="RNaseH-like_sf"/>
</dbReference>
<dbReference type="InterPro" id="IPR045092">
    <property type="entry name" value="Rrp6-like"/>
</dbReference>
<keyword evidence="5" id="KW-1185">Reference proteome</keyword>
<dbReference type="GO" id="GO:0071040">
    <property type="term" value="P:nuclear polyadenylation-dependent antisense transcript catabolic process"/>
    <property type="evidence" value="ECO:0007669"/>
    <property type="project" value="TreeGrafter"/>
</dbReference>
<dbReference type="Pfam" id="PF01612">
    <property type="entry name" value="DNA_pol_A_exo1"/>
    <property type="match status" value="1"/>
</dbReference>
<feature type="coiled-coil region" evidence="1">
    <location>
        <begin position="258"/>
        <end position="383"/>
    </location>
</feature>
<dbReference type="GO" id="GO:0071039">
    <property type="term" value="P:nuclear polyadenylation-dependent CUT catabolic process"/>
    <property type="evidence" value="ECO:0007669"/>
    <property type="project" value="TreeGrafter"/>
</dbReference>
<dbReference type="GO" id="GO:0000175">
    <property type="term" value="F:3'-5'-RNA exonuclease activity"/>
    <property type="evidence" value="ECO:0007669"/>
    <property type="project" value="InterPro"/>
</dbReference>
<dbReference type="GO" id="GO:0003727">
    <property type="term" value="F:single-stranded RNA binding"/>
    <property type="evidence" value="ECO:0007669"/>
    <property type="project" value="TreeGrafter"/>
</dbReference>
<evidence type="ECO:0000313" key="4">
    <source>
        <dbReference type="EMBL" id="EEQ97189.1"/>
    </source>
</evidence>
<dbReference type="GO" id="GO:0071036">
    <property type="term" value="P:nuclear polyadenylation-dependent snoRNA catabolic process"/>
    <property type="evidence" value="ECO:0007669"/>
    <property type="project" value="TreeGrafter"/>
</dbReference>
<sequence>MKEEETEAMNRLDEAVRKLEGEREEVRGRWEEMESSLRRELENLGEEMMQWKERAEEAEERLREEARKAEVKDEERQVYEEKLEELSQQLSCSGDTTERLMRELEGARLEGNEVRQCLVNQREGYEKTMAQLEENLRDVEGKLVAAEVSVEESRAELAAREEELSREVKERAEAVEGLERQLEEARGKVDELQRAQAEEEEKYSVLAQTNERHIASLERQIEQARVGYEKHIDEMNKHLLEIQSDHEVEIARIGKEAIIEHDELIEAYNARIAQLQEEIDEKDAKIETLSKEATVLVETLKDAARDEAAQISEEYEGKMEDLERELGRVRAELEEVQREGEGRLERAMAEFEEMLRQKEAEYRQELQRMEEAEKARLEEEKEGELVRGELQKTIARLFEEKEELVEFEDAIDNLFGRVDEAFKIKDIAEHKIVGDATRDGAGLDGGLRREAEVQELSWRPQDNFKELVDNYRPRFVPRLRVKHNSELPVPKAILDAQNGVVSTDPLPHAYAEEIRTWQEMADAEVDGVVEAPSPQLPNKEAELMWVDTVELVDEMLDELAEAREVAIDLEHHNMQSYRGFTCLIQIATRKKDYIVDVLAPGIMMKMHDFNRITSDPGIVKVLHGADMDVQWLQRDLSAYLCNMFDTGQAARVLELGGGYSLKNLLDFYCGYKADKANQLADWRQRPLSERMKQYARDDVHYLL</sequence>
<evidence type="ECO:0000256" key="1">
    <source>
        <dbReference type="SAM" id="Coils"/>
    </source>
</evidence>
<dbReference type="GO" id="GO:0071051">
    <property type="term" value="P:poly(A)-dependent snoRNA 3'-end processing"/>
    <property type="evidence" value="ECO:0007669"/>
    <property type="project" value="TreeGrafter"/>
</dbReference>
<feature type="domain" description="3'-5' exonuclease" evidence="3">
    <location>
        <begin position="543"/>
        <end position="703"/>
    </location>
</feature>
<gene>
    <name evidence="4" type="ORF">Pmar_PMAR012804</name>
</gene>
<dbReference type="InterPro" id="IPR036397">
    <property type="entry name" value="RNaseH_sf"/>
</dbReference>
<dbReference type="GO" id="GO:0000176">
    <property type="term" value="C:nuclear exosome (RNase complex)"/>
    <property type="evidence" value="ECO:0007669"/>
    <property type="project" value="TreeGrafter"/>
</dbReference>
<dbReference type="GO" id="GO:0000467">
    <property type="term" value="P:exonucleolytic trimming to generate mature 3'-end of 5.8S rRNA from tricistronic rRNA transcript (SSU-rRNA, 5.8S rRNA, LSU-rRNA)"/>
    <property type="evidence" value="ECO:0007669"/>
    <property type="project" value="InterPro"/>
</dbReference>
<dbReference type="PANTHER" id="PTHR12124:SF47">
    <property type="entry name" value="EXOSOME COMPONENT 10"/>
    <property type="match status" value="1"/>
</dbReference>
<name>C5M1F4_PERM5</name>